<reference evidence="2" key="1">
    <citation type="submission" date="2022-06" db="EMBL/GenBank/DDBJ databases">
        <title>Physiological and biochemical characterization and genomic elucidation of a strain of the genus Ensifer adhaerens M8 that combines arsenic oxidation and chromium reduction.</title>
        <authorList>
            <person name="Li X."/>
            <person name="Yu c."/>
        </authorList>
    </citation>
    <scope>NUCLEOTIDE SEQUENCE</scope>
    <source>
        <strain evidence="2">M8</strain>
        <plasmid evidence="2">pA</plasmid>
    </source>
</reference>
<accession>A0A9Q8YCJ2</accession>
<evidence type="ECO:0000256" key="1">
    <source>
        <dbReference type="SAM" id="MobiDB-lite"/>
    </source>
</evidence>
<keyword evidence="2" id="KW-0614">Plasmid</keyword>
<sequence>MRRFLIGDRLFEEASSEFRALLPRAYEQGLRPYCQCKEPPVAMYIARLDEQHLVKRMPLSGRNHDPACPSFEPPYELSGLGPLIGNAIQVDANGRAILKIDFSMTKKGPRAAASRSAGPQESAIRNEPQKLSLRATLHYLWEMGELTEWQPSWTGKRGWGRVRTSLMNAASQMTTRGGQLSDMLFVPEAFHHEDKEAIAARRVTALCGAQASGTGPRKLMIAVAEAKEFIPARVGHRIVVRHLPFPFMLEDQAWRRLNARYETELELWRANDELHLVMIATFGISASGVAAVEEVAMMVVNENWIPLENVHERHLLNRLAGLRRKFVKGLRFNLSHEQPIVSVTLPEQRPCPVAMFIVSAGAGGNYQRALTEMIEARPEMTPWIWYIAEGDMPQLP</sequence>
<protein>
    <submittedName>
        <fullName evidence="2">DUF1173 domain-containing protein</fullName>
    </submittedName>
</protein>
<dbReference type="Proteomes" id="UP001055460">
    <property type="component" value="Plasmid pA"/>
</dbReference>
<geneLocation type="plasmid" evidence="2 3">
    <name>pA</name>
</geneLocation>
<dbReference type="InterPro" id="IPR009553">
    <property type="entry name" value="DUF1173"/>
</dbReference>
<evidence type="ECO:0000313" key="3">
    <source>
        <dbReference type="Proteomes" id="UP001055460"/>
    </source>
</evidence>
<dbReference type="EMBL" id="CP098808">
    <property type="protein sequence ID" value="USJ25640.1"/>
    <property type="molecule type" value="Genomic_DNA"/>
</dbReference>
<name>A0A9Q8YCJ2_ENSAD</name>
<organism evidence="2 3">
    <name type="scientific">Ensifer adhaerens</name>
    <name type="common">Sinorhizobium morelense</name>
    <dbReference type="NCBI Taxonomy" id="106592"/>
    <lineage>
        <taxon>Bacteria</taxon>
        <taxon>Pseudomonadati</taxon>
        <taxon>Pseudomonadota</taxon>
        <taxon>Alphaproteobacteria</taxon>
        <taxon>Hyphomicrobiales</taxon>
        <taxon>Rhizobiaceae</taxon>
        <taxon>Sinorhizobium/Ensifer group</taxon>
        <taxon>Ensifer</taxon>
    </lineage>
</organism>
<proteinExistence type="predicted"/>
<feature type="region of interest" description="Disordered" evidence="1">
    <location>
        <begin position="109"/>
        <end position="128"/>
    </location>
</feature>
<dbReference type="Pfam" id="PF06666">
    <property type="entry name" value="DUF1173"/>
    <property type="match status" value="1"/>
</dbReference>
<dbReference type="AlphaFoldDB" id="A0A9Q8YCJ2"/>
<gene>
    <name evidence="2" type="ORF">NE863_24525</name>
</gene>
<evidence type="ECO:0000313" key="2">
    <source>
        <dbReference type="EMBL" id="USJ25640.1"/>
    </source>
</evidence>
<dbReference type="RefSeq" id="WP_192445538.1">
    <property type="nucleotide sequence ID" value="NZ_CP098808.1"/>
</dbReference>